<evidence type="ECO:0000256" key="3">
    <source>
        <dbReference type="ARBA" id="ARBA00022679"/>
    </source>
</evidence>
<dbReference type="EC" id="2.5.1.54" evidence="2"/>
<accession>A0A6J7EX62</accession>
<dbReference type="InterPro" id="IPR013785">
    <property type="entry name" value="Aldolase_TIM"/>
</dbReference>
<name>A0A6J7EX62_9ZZZZ</name>
<dbReference type="Gene3D" id="3.20.20.70">
    <property type="entry name" value="Aldolase class I"/>
    <property type="match status" value="1"/>
</dbReference>
<reference evidence="5" key="1">
    <citation type="submission" date="2020-05" db="EMBL/GenBank/DDBJ databases">
        <authorList>
            <person name="Chiriac C."/>
            <person name="Salcher M."/>
            <person name="Ghai R."/>
            <person name="Kavagutti S V."/>
        </authorList>
    </citation>
    <scope>NUCLEOTIDE SEQUENCE</scope>
</reference>
<dbReference type="PANTHER" id="PTHR21337:SF0">
    <property type="entry name" value="PHOSPHO-2-DEHYDRO-3-DEOXYHEPTONATE ALDOLASE"/>
    <property type="match status" value="1"/>
</dbReference>
<dbReference type="AlphaFoldDB" id="A0A6J7EX62"/>
<dbReference type="Pfam" id="PF01474">
    <property type="entry name" value="DAHP_synth_2"/>
    <property type="match status" value="1"/>
</dbReference>
<dbReference type="GO" id="GO:0009073">
    <property type="term" value="P:aromatic amino acid family biosynthetic process"/>
    <property type="evidence" value="ECO:0007669"/>
    <property type="project" value="InterPro"/>
</dbReference>
<feature type="compositionally biased region" description="Polar residues" evidence="4">
    <location>
        <begin position="1"/>
        <end position="15"/>
    </location>
</feature>
<evidence type="ECO:0000313" key="5">
    <source>
        <dbReference type="EMBL" id="CAB4885630.1"/>
    </source>
</evidence>
<dbReference type="SUPFAM" id="SSF51569">
    <property type="entry name" value="Aldolase"/>
    <property type="match status" value="1"/>
</dbReference>
<dbReference type="InterPro" id="IPR002480">
    <property type="entry name" value="DAHP_synth_2"/>
</dbReference>
<dbReference type="NCBIfam" id="TIGR01358">
    <property type="entry name" value="DAHP_synth_II"/>
    <property type="match status" value="1"/>
</dbReference>
<feature type="region of interest" description="Disordered" evidence="4">
    <location>
        <begin position="1"/>
        <end position="22"/>
    </location>
</feature>
<dbReference type="EMBL" id="CAFBLP010000061">
    <property type="protein sequence ID" value="CAB4885630.1"/>
    <property type="molecule type" value="Genomic_DNA"/>
</dbReference>
<evidence type="ECO:0000256" key="1">
    <source>
        <dbReference type="ARBA" id="ARBA00008911"/>
    </source>
</evidence>
<comment type="similarity">
    <text evidence="1">Belongs to the class-II DAHP synthase family.</text>
</comment>
<proteinExistence type="inferred from homology"/>
<evidence type="ECO:0000256" key="4">
    <source>
        <dbReference type="SAM" id="MobiDB-lite"/>
    </source>
</evidence>
<keyword evidence="3" id="KW-0808">Transferase</keyword>
<dbReference type="GO" id="GO:0003849">
    <property type="term" value="F:3-deoxy-7-phosphoheptulonate synthase activity"/>
    <property type="evidence" value="ECO:0007669"/>
    <property type="project" value="UniProtKB-EC"/>
</dbReference>
<sequence length="451" mass="49328">MAKAWTPSSWQSFPAAQQPEWPDSGALDRALKQISGYPPLVFAGEARSLQTALGHVASGNAFLLQAGDCAESFEDFSAVNIREKLRVILQMAVVLTYSLGVPVVKVGRIAGQFAKPRSSPFERIGDLELPSFRGHIVNAEAPTAAARVPDPDRLVQAYHQSASTLNLVRAFAKGGFADLNRVHAWTQEFVASSPEGRKYEQLAAEIDRALRFMRACGVDTESNSRLHEVDFFTSHEALLLGYEEALTRQDSLTGGWYDCSAHMLWIGERTRNLDGAHIEFLRGVGNPVGCKVGPTTDPEYVLELCQALNPARIPGRLTLISRMGANHVEDKLRPLLRAVRDAGHPVVWACDPMHANTYTAVSGHKTRDFDEICSEIAGFVRAHSAEGTWPGGIHVELTGDDVTECVGGADKILDSQLDDRYQTVCDPRLNGRQSLDLAFRVADLIRTNGLA</sequence>
<gene>
    <name evidence="5" type="ORF">UFOPK3376_02157</name>
</gene>
<dbReference type="PANTHER" id="PTHR21337">
    <property type="entry name" value="PHOSPHO-2-DEHYDRO-3-DEOXYHEPTONATE ALDOLASE 1, 2"/>
    <property type="match status" value="1"/>
</dbReference>
<organism evidence="5">
    <name type="scientific">freshwater metagenome</name>
    <dbReference type="NCBI Taxonomy" id="449393"/>
    <lineage>
        <taxon>unclassified sequences</taxon>
        <taxon>metagenomes</taxon>
        <taxon>ecological metagenomes</taxon>
    </lineage>
</organism>
<protein>
    <recommendedName>
        <fullName evidence="2">3-deoxy-7-phosphoheptulonate synthase</fullName>
        <ecNumber evidence="2">2.5.1.54</ecNumber>
    </recommendedName>
</protein>
<evidence type="ECO:0000256" key="2">
    <source>
        <dbReference type="ARBA" id="ARBA00012694"/>
    </source>
</evidence>